<evidence type="ECO:0000256" key="5">
    <source>
        <dbReference type="ARBA" id="ARBA00011738"/>
    </source>
</evidence>
<dbReference type="Proteomes" id="UP000515152">
    <property type="component" value="Chromosome 3"/>
</dbReference>
<dbReference type="GO" id="GO:0008970">
    <property type="term" value="F:phospholipase A1 activity"/>
    <property type="evidence" value="ECO:0007669"/>
    <property type="project" value="UniProtKB-EC"/>
</dbReference>
<evidence type="ECO:0000313" key="39">
    <source>
        <dbReference type="RefSeq" id="XP_031420574.1"/>
    </source>
</evidence>
<keyword evidence="10" id="KW-0964">Secreted</keyword>
<keyword evidence="38" id="KW-1185">Reference proteome</keyword>
<dbReference type="Gene3D" id="2.60.60.20">
    <property type="entry name" value="PLAT/LH2 domain"/>
    <property type="match status" value="1"/>
</dbReference>
<dbReference type="AlphaFoldDB" id="A0A6P8F6D6"/>
<comment type="catalytic activity">
    <reaction evidence="2">
        <text>a triacylglycerol + H2O = a diacylglycerol + a fatty acid + H(+)</text>
        <dbReference type="Rhea" id="RHEA:12044"/>
        <dbReference type="ChEBI" id="CHEBI:15377"/>
        <dbReference type="ChEBI" id="CHEBI:15378"/>
        <dbReference type="ChEBI" id="CHEBI:17855"/>
        <dbReference type="ChEBI" id="CHEBI:18035"/>
        <dbReference type="ChEBI" id="CHEBI:28868"/>
        <dbReference type="EC" id="3.1.1.3"/>
    </reaction>
</comment>
<dbReference type="InterPro" id="IPR000734">
    <property type="entry name" value="TAG_lipase"/>
</dbReference>
<evidence type="ECO:0000256" key="11">
    <source>
        <dbReference type="ARBA" id="ARBA00022674"/>
    </source>
</evidence>
<gene>
    <name evidence="39" type="primary">LOC105892435</name>
</gene>
<comment type="catalytic activity">
    <reaction evidence="29">
        <text>1-hexadecanoyl-sn-glycero-3-phosphocholine + H2O = sn-glycerol 3-phosphocholine + hexadecanoate + H(+)</text>
        <dbReference type="Rhea" id="RHEA:40435"/>
        <dbReference type="ChEBI" id="CHEBI:7896"/>
        <dbReference type="ChEBI" id="CHEBI:15377"/>
        <dbReference type="ChEBI" id="CHEBI:15378"/>
        <dbReference type="ChEBI" id="CHEBI:16870"/>
        <dbReference type="ChEBI" id="CHEBI:72998"/>
    </reaction>
    <physiologicalReaction direction="left-to-right" evidence="29">
        <dbReference type="Rhea" id="RHEA:40436"/>
    </physiologicalReaction>
</comment>
<dbReference type="EC" id="3.1.1.32" evidence="6"/>
<evidence type="ECO:0000256" key="33">
    <source>
        <dbReference type="PIRSR" id="PIRSR000865-2"/>
    </source>
</evidence>
<comment type="catalytic activity">
    <reaction evidence="25">
        <text>1-(9Z-octadecenoyl)-sn-glycero-3-phospho-L-serine + H2O = sn-glycero-3-phospho-L-serine + (9Z)-octadecenoate + H(+)</text>
        <dbReference type="Rhea" id="RHEA:40499"/>
        <dbReference type="ChEBI" id="CHEBI:15377"/>
        <dbReference type="ChEBI" id="CHEBI:15378"/>
        <dbReference type="ChEBI" id="CHEBI:30823"/>
        <dbReference type="ChEBI" id="CHEBI:64765"/>
        <dbReference type="ChEBI" id="CHEBI:74617"/>
    </reaction>
    <physiologicalReaction direction="left-to-right" evidence="25">
        <dbReference type="Rhea" id="RHEA:40500"/>
    </physiologicalReaction>
</comment>
<dbReference type="InterPro" id="IPR016272">
    <property type="entry name" value="Lipase_LIPH"/>
</dbReference>
<evidence type="ECO:0000256" key="7">
    <source>
        <dbReference type="ARBA" id="ARBA00013274"/>
    </source>
</evidence>
<evidence type="ECO:0000256" key="9">
    <source>
        <dbReference type="ARBA" id="ARBA00019624"/>
    </source>
</evidence>
<evidence type="ECO:0000256" key="27">
    <source>
        <dbReference type="ARBA" id="ARBA00048382"/>
    </source>
</evidence>
<dbReference type="InterPro" id="IPR033906">
    <property type="entry name" value="Lipase_N"/>
</dbReference>
<comment type="catalytic activity">
    <reaction evidence="31">
        <text>a 1-acyl-sn-glycero-3-phosphocholine + H2O = sn-glycerol 3-phosphocholine + a fatty acid + H(+)</text>
        <dbReference type="Rhea" id="RHEA:15177"/>
        <dbReference type="ChEBI" id="CHEBI:15377"/>
        <dbReference type="ChEBI" id="CHEBI:15378"/>
        <dbReference type="ChEBI" id="CHEBI:16870"/>
        <dbReference type="ChEBI" id="CHEBI:28868"/>
        <dbReference type="ChEBI" id="CHEBI:58168"/>
        <dbReference type="EC" id="3.1.1.5"/>
    </reaction>
</comment>
<dbReference type="RefSeq" id="XP_031420574.1">
    <property type="nucleotide sequence ID" value="XM_031564714.2"/>
</dbReference>
<dbReference type="KEGG" id="char:105892435"/>
<dbReference type="GO" id="GO:0034185">
    <property type="term" value="F:apolipoprotein binding"/>
    <property type="evidence" value="ECO:0007669"/>
    <property type="project" value="TreeGrafter"/>
</dbReference>
<dbReference type="Gene3D" id="3.40.50.1820">
    <property type="entry name" value="alpha/beta hydrolase"/>
    <property type="match status" value="1"/>
</dbReference>
<evidence type="ECO:0000256" key="28">
    <source>
        <dbReference type="ARBA" id="ARBA00048386"/>
    </source>
</evidence>
<evidence type="ECO:0000256" key="13">
    <source>
        <dbReference type="ARBA" id="ARBA00022801"/>
    </source>
</evidence>
<dbReference type="InterPro" id="IPR001024">
    <property type="entry name" value="PLAT/LH2_dom"/>
</dbReference>
<dbReference type="PANTHER" id="PTHR11610:SF2">
    <property type="entry name" value="HEPATIC TRIACYLGLYCEROL LIPASE"/>
    <property type="match status" value="1"/>
</dbReference>
<reference evidence="39" key="1">
    <citation type="submission" date="2025-08" db="UniProtKB">
        <authorList>
            <consortium name="RefSeq"/>
        </authorList>
    </citation>
    <scope>IDENTIFICATION</scope>
</reference>
<feature type="active site" description="Charge relay system" evidence="32">
    <location>
        <position position="187"/>
    </location>
</feature>
<keyword evidence="33" id="KW-0479">Metal-binding</keyword>
<keyword evidence="12 36" id="KW-0732">Signal</keyword>
<evidence type="ECO:0000256" key="25">
    <source>
        <dbReference type="ARBA" id="ARBA00048284"/>
    </source>
</evidence>
<dbReference type="SUPFAM" id="SSF49723">
    <property type="entry name" value="Lipase/lipooxygenase domain (PLAT/LH2 domain)"/>
    <property type="match status" value="1"/>
</dbReference>
<dbReference type="OrthoDB" id="199913at2759"/>
<comment type="catalytic activity">
    <reaction evidence="26">
        <text>1,2,3-tributanoylglycerol + H2O = dibutanoylglycerol + butanoate + H(+)</text>
        <dbReference type="Rhea" id="RHEA:40475"/>
        <dbReference type="ChEBI" id="CHEBI:15377"/>
        <dbReference type="ChEBI" id="CHEBI:15378"/>
        <dbReference type="ChEBI" id="CHEBI:17968"/>
        <dbReference type="ChEBI" id="CHEBI:35020"/>
        <dbReference type="ChEBI" id="CHEBI:76478"/>
    </reaction>
    <physiologicalReaction direction="left-to-right" evidence="26">
        <dbReference type="Rhea" id="RHEA:40476"/>
    </physiologicalReaction>
</comment>
<protein>
    <recommendedName>
        <fullName evidence="9">Hepatic triacylglycerol lipase</fullName>
        <ecNumber evidence="8">3.1.1.3</ecNumber>
        <ecNumber evidence="6">3.1.1.32</ecNumber>
        <ecNumber evidence="7">3.1.1.5</ecNumber>
    </recommendedName>
    <alternativeName>
        <fullName evidence="19">Lipase member C</fullName>
    </alternativeName>
    <alternativeName>
        <fullName evidence="18">Lysophospholipase</fullName>
    </alternativeName>
    <alternativeName>
        <fullName evidence="20">Phospholipase A1</fullName>
    </alternativeName>
</protein>
<evidence type="ECO:0000256" key="32">
    <source>
        <dbReference type="PIRSR" id="PIRSR000865-1"/>
    </source>
</evidence>
<evidence type="ECO:0000256" key="4">
    <source>
        <dbReference type="ARBA" id="ARBA00010701"/>
    </source>
</evidence>
<dbReference type="Pfam" id="PF00151">
    <property type="entry name" value="Lipase"/>
    <property type="match status" value="1"/>
</dbReference>
<evidence type="ECO:0000256" key="12">
    <source>
        <dbReference type="ARBA" id="ARBA00022729"/>
    </source>
</evidence>
<dbReference type="PRINTS" id="PR00821">
    <property type="entry name" value="TAGLIPASE"/>
</dbReference>
<evidence type="ECO:0000256" key="31">
    <source>
        <dbReference type="ARBA" id="ARBA00049531"/>
    </source>
</evidence>
<evidence type="ECO:0000256" key="21">
    <source>
        <dbReference type="ARBA" id="ARBA00045615"/>
    </source>
</evidence>
<feature type="domain" description="PLAT" evidence="37">
    <location>
        <begin position="347"/>
        <end position="480"/>
    </location>
</feature>
<keyword evidence="17" id="KW-0325">Glycoprotein</keyword>
<evidence type="ECO:0000256" key="8">
    <source>
        <dbReference type="ARBA" id="ARBA00013279"/>
    </source>
</evidence>
<feature type="active site" description="Nucleophile" evidence="32">
    <location>
        <position position="161"/>
    </location>
</feature>
<evidence type="ECO:0000256" key="34">
    <source>
        <dbReference type="PROSITE-ProRule" id="PRU00152"/>
    </source>
</evidence>
<keyword evidence="33" id="KW-0106">Calcium</keyword>
<organism evidence="38 39">
    <name type="scientific">Clupea harengus</name>
    <name type="common">Atlantic herring</name>
    <dbReference type="NCBI Taxonomy" id="7950"/>
    <lineage>
        <taxon>Eukaryota</taxon>
        <taxon>Metazoa</taxon>
        <taxon>Chordata</taxon>
        <taxon>Craniata</taxon>
        <taxon>Vertebrata</taxon>
        <taxon>Euteleostomi</taxon>
        <taxon>Actinopterygii</taxon>
        <taxon>Neopterygii</taxon>
        <taxon>Teleostei</taxon>
        <taxon>Clupei</taxon>
        <taxon>Clupeiformes</taxon>
        <taxon>Clupeoidei</taxon>
        <taxon>Clupeidae</taxon>
        <taxon>Clupea</taxon>
    </lineage>
</organism>
<evidence type="ECO:0000256" key="6">
    <source>
        <dbReference type="ARBA" id="ARBA00013179"/>
    </source>
</evidence>
<dbReference type="GO" id="GO:0004465">
    <property type="term" value="F:lipoprotein lipase activity"/>
    <property type="evidence" value="ECO:0007669"/>
    <property type="project" value="TreeGrafter"/>
</dbReference>
<comment type="catalytic activity">
    <reaction evidence="28">
        <text>1,2,3-tri-(9Z-octadecenoyl)-glycerol + H2O = di-(9Z)-octadecenoylglycerol + (9Z)-octadecenoate + H(+)</text>
        <dbReference type="Rhea" id="RHEA:38575"/>
        <dbReference type="ChEBI" id="CHEBI:15377"/>
        <dbReference type="ChEBI" id="CHEBI:15378"/>
        <dbReference type="ChEBI" id="CHEBI:30823"/>
        <dbReference type="ChEBI" id="CHEBI:53753"/>
        <dbReference type="ChEBI" id="CHEBI:75945"/>
    </reaction>
    <physiologicalReaction direction="left-to-right" evidence="28">
        <dbReference type="Rhea" id="RHEA:38576"/>
    </physiologicalReaction>
</comment>
<dbReference type="GeneID" id="105892435"/>
<evidence type="ECO:0000256" key="1">
    <source>
        <dbReference type="ARBA" id="ARBA00000111"/>
    </source>
</evidence>
<evidence type="ECO:0000256" key="35">
    <source>
        <dbReference type="RuleBase" id="RU004262"/>
    </source>
</evidence>
<feature type="binding site" evidence="33">
    <location>
        <position position="206"/>
    </location>
    <ligand>
        <name>Ca(2+)</name>
        <dbReference type="ChEBI" id="CHEBI:29108"/>
    </ligand>
</feature>
<dbReference type="SUPFAM" id="SSF53474">
    <property type="entry name" value="alpha/beta-Hydrolases"/>
    <property type="match status" value="1"/>
</dbReference>
<keyword evidence="13" id="KW-0378">Hydrolase</keyword>
<dbReference type="GO" id="GO:0008201">
    <property type="term" value="F:heparin binding"/>
    <property type="evidence" value="ECO:0007669"/>
    <property type="project" value="UniProtKB-KW"/>
</dbReference>
<dbReference type="GO" id="GO:0034364">
    <property type="term" value="C:high-density lipoprotein particle"/>
    <property type="evidence" value="ECO:0007669"/>
    <property type="project" value="UniProtKB-KW"/>
</dbReference>
<evidence type="ECO:0000256" key="10">
    <source>
        <dbReference type="ARBA" id="ARBA00022525"/>
    </source>
</evidence>
<evidence type="ECO:0000256" key="22">
    <source>
        <dbReference type="ARBA" id="ARBA00047643"/>
    </source>
</evidence>
<dbReference type="InterPro" id="IPR036392">
    <property type="entry name" value="PLAT/LH2_dom_sf"/>
</dbReference>
<dbReference type="Pfam" id="PF01477">
    <property type="entry name" value="PLAT"/>
    <property type="match status" value="1"/>
</dbReference>
<comment type="catalytic activity">
    <reaction evidence="23">
        <text>1,2-dihexadecanoyl-sn-glycero-3-phosphocholine + H2O = hexadecanoyl-sn-glycero-3-phosphocholine + hexadecanoate + H(+)</text>
        <dbReference type="Rhea" id="RHEA:41384"/>
        <dbReference type="ChEBI" id="CHEBI:7896"/>
        <dbReference type="ChEBI" id="CHEBI:15377"/>
        <dbReference type="ChEBI" id="CHEBI:15378"/>
        <dbReference type="ChEBI" id="CHEBI:64563"/>
        <dbReference type="ChEBI" id="CHEBI:72999"/>
    </reaction>
    <physiologicalReaction direction="left-to-right" evidence="23">
        <dbReference type="Rhea" id="RHEA:41385"/>
    </physiologicalReaction>
</comment>
<dbReference type="InterPro" id="IPR013818">
    <property type="entry name" value="Lipase"/>
</dbReference>
<dbReference type="InterPro" id="IPR002333">
    <property type="entry name" value="Lipase_hep"/>
</dbReference>
<dbReference type="PIRSF" id="PIRSF000865">
    <property type="entry name" value="Lipoprotein_lipase_LIPH"/>
    <property type="match status" value="1"/>
</dbReference>
<evidence type="ECO:0000256" key="29">
    <source>
        <dbReference type="ARBA" id="ARBA00048656"/>
    </source>
</evidence>
<evidence type="ECO:0000259" key="37">
    <source>
        <dbReference type="PROSITE" id="PS50095"/>
    </source>
</evidence>
<evidence type="ECO:0000256" key="17">
    <source>
        <dbReference type="ARBA" id="ARBA00023180"/>
    </source>
</evidence>
<name>A0A6P8F6D6_CLUHA</name>
<dbReference type="InterPro" id="IPR029058">
    <property type="entry name" value="AB_hydrolase_fold"/>
</dbReference>
<feature type="signal peptide" evidence="36">
    <location>
        <begin position="1"/>
        <end position="21"/>
    </location>
</feature>
<evidence type="ECO:0000313" key="38">
    <source>
        <dbReference type="Proteomes" id="UP000515152"/>
    </source>
</evidence>
<evidence type="ECO:0000256" key="20">
    <source>
        <dbReference type="ARBA" id="ARBA00031180"/>
    </source>
</evidence>
<dbReference type="PRINTS" id="PR00824">
    <property type="entry name" value="HEPLIPASE"/>
</dbReference>
<dbReference type="CDD" id="cd00707">
    <property type="entry name" value="Pancreat_lipase_like"/>
    <property type="match status" value="1"/>
</dbReference>
<comment type="catalytic activity">
    <reaction evidence="22">
        <text>1,2-di-(9Z-octadecenoyl)-sn-glycero-3-phosphocholine + H2O = (9Z-octadecenoyl)-sn-glycero-3-phosphocholine + (9Z)-octadecenoate + H(+)</text>
        <dbReference type="Rhea" id="RHEA:38699"/>
        <dbReference type="ChEBI" id="CHEBI:15377"/>
        <dbReference type="ChEBI" id="CHEBI:15378"/>
        <dbReference type="ChEBI" id="CHEBI:30823"/>
        <dbReference type="ChEBI" id="CHEBI:74669"/>
        <dbReference type="ChEBI" id="CHEBI:76083"/>
    </reaction>
    <physiologicalReaction direction="left-to-right" evidence="22">
        <dbReference type="Rhea" id="RHEA:38700"/>
    </physiologicalReaction>
</comment>
<feature type="chain" id="PRO_5028381080" description="Hepatic triacylglycerol lipase" evidence="36">
    <location>
        <begin position="22"/>
        <end position="499"/>
    </location>
</feature>
<keyword evidence="16" id="KW-0443">Lipid metabolism</keyword>
<dbReference type="PROSITE" id="PS50095">
    <property type="entry name" value="PLAT"/>
    <property type="match status" value="1"/>
</dbReference>
<dbReference type="FunFam" id="3.40.50.1820:FF:000441">
    <property type="entry name" value="Lipoprotein lipase"/>
    <property type="match status" value="1"/>
</dbReference>
<evidence type="ECO:0000256" key="18">
    <source>
        <dbReference type="ARBA" id="ARBA00029723"/>
    </source>
</evidence>
<evidence type="ECO:0000256" key="26">
    <source>
        <dbReference type="ARBA" id="ARBA00048377"/>
    </source>
</evidence>
<dbReference type="GO" id="GO:0046872">
    <property type="term" value="F:metal ion binding"/>
    <property type="evidence" value="ECO:0007669"/>
    <property type="project" value="UniProtKB-KW"/>
</dbReference>
<comment type="similarity">
    <text evidence="4 35">Belongs to the AB hydrolase superfamily. Lipase family.</text>
</comment>
<comment type="subunit">
    <text evidence="5">Homodimer.</text>
</comment>
<evidence type="ECO:0000256" key="36">
    <source>
        <dbReference type="SAM" id="SignalP"/>
    </source>
</evidence>
<comment type="function">
    <text evidence="21">Catalyzes the hydrolysis of triglycerides and phospholipids present in circulating plasma lipoproteins, including chylomicrons, intermediate density lipoproteins (IDL), low density lipoproteins (LDL) of large size and high density lipoproteins (HDL), releasing free fatty acids (FFA) and smaller lipoprotein particles. Also exhibits lysophospholipase activity. Can hydrolyze both neutral lipid and phospholipid substrates but shows a greater binding affinity for neutral lipid substrates than phospholipid substrates. In native LDL, preferentially hydrolyzes the phosphatidylcholine species containing polyunsaturated fatty acids at sn-2 position.</text>
</comment>
<dbReference type="SMART" id="SM00308">
    <property type="entry name" value="LH2"/>
    <property type="match status" value="1"/>
</dbReference>
<sequence>MEISIRLLLCGVLLICGITHAKRGNGVKEKPQAKLAEEAQSRFGVYRDGDSVESLCPVTPQQKDSLVACSFNSSNPLVLIIHGWSLDGRMEDWVIKMASAVKARLGDVNVLVCNWLPLAQRLYPIAVRNTREVGREVALLLDWLEDTAHIPTRKVHLIGYSLGAHVAGFTGRYLNSSRKLGRITGLDPAGPMFEGAAADDRLSPDDAVFVDAIHTCTRDHVMLSVGIKQPVGHLDFYPNDGTLQPGCYRSLSDMSGHISQHGLRGVTHVVKCAHERSVNLFIDSLLHRDQQITAFRCRDNNAFSQGLCLDCKKSRCNTLGYGTTEVKTRTSKSFYLRTRSLMPYRVYHYQLRLQLVDQMKQSWATASVSLTGQRGKSQELPLHLSAELYGNATLSFLVTVDSDVGPLEELTLRWGAQGVLADMWSRIRTIMPWGAQGSAPVLTVGKVRVKAGETQDKMWFCSQSDTVTHLQPWKDYVFERCHKRQPKSKTVPITPNTQS</sequence>
<evidence type="ECO:0000256" key="15">
    <source>
        <dbReference type="ARBA" id="ARBA00022963"/>
    </source>
</evidence>
<dbReference type="FunFam" id="2.60.60.20:FF:000010">
    <property type="entry name" value="hepatic triacylglycerol lipase"/>
    <property type="match status" value="1"/>
</dbReference>
<dbReference type="GO" id="GO:0016042">
    <property type="term" value="P:lipid catabolic process"/>
    <property type="evidence" value="ECO:0007669"/>
    <property type="project" value="UniProtKB-KW"/>
</dbReference>
<keyword evidence="11" id="KW-0358">Heparin-binding</keyword>
<dbReference type="GO" id="GO:0004622">
    <property type="term" value="F:phosphatidylcholine lysophospholipase activity"/>
    <property type="evidence" value="ECO:0007669"/>
    <property type="project" value="UniProtKB-EC"/>
</dbReference>
<comment type="caution">
    <text evidence="34">Lacks conserved residue(s) required for the propagation of feature annotation.</text>
</comment>
<evidence type="ECO:0000256" key="3">
    <source>
        <dbReference type="ARBA" id="ARBA00004613"/>
    </source>
</evidence>
<feature type="active site" description="Charge relay system" evidence="32">
    <location>
        <position position="274"/>
    </location>
</feature>
<evidence type="ECO:0000256" key="2">
    <source>
        <dbReference type="ARBA" id="ARBA00001024"/>
    </source>
</evidence>
<evidence type="ECO:0000256" key="19">
    <source>
        <dbReference type="ARBA" id="ARBA00030539"/>
    </source>
</evidence>
<evidence type="ECO:0000256" key="23">
    <source>
        <dbReference type="ARBA" id="ARBA00047668"/>
    </source>
</evidence>
<accession>A0A6P8F6D6</accession>
<comment type="subcellular location">
    <subcellularLocation>
        <location evidence="3">Secreted</location>
    </subcellularLocation>
</comment>
<keyword evidence="14" id="KW-0345">HDL</keyword>
<dbReference type="EC" id="3.1.1.3" evidence="8"/>
<comment type="catalytic activity">
    <reaction evidence="27">
        <text>1,2-di-(9Z-octadecenoyl)-sn-glycerol + H2O = 2-(9Z-octadecenoyl)-glycerol + (9Z)-octadecenoate + H(+)</text>
        <dbReference type="Rhea" id="RHEA:38511"/>
        <dbReference type="ChEBI" id="CHEBI:15377"/>
        <dbReference type="ChEBI" id="CHEBI:15378"/>
        <dbReference type="ChEBI" id="CHEBI:30823"/>
        <dbReference type="ChEBI" id="CHEBI:52333"/>
        <dbReference type="ChEBI" id="CHEBI:73990"/>
    </reaction>
    <physiologicalReaction direction="left-to-right" evidence="27">
        <dbReference type="Rhea" id="RHEA:38512"/>
    </physiologicalReaction>
</comment>
<proteinExistence type="inferred from homology"/>
<feature type="binding site" evidence="33">
    <location>
        <position position="201"/>
    </location>
    <ligand>
        <name>Ca(2+)</name>
        <dbReference type="ChEBI" id="CHEBI:29108"/>
    </ligand>
</feature>
<comment type="catalytic activity">
    <reaction evidence="30">
        <text>1,2,3-tri-(9Z-octadecenoyl)-glycerol + H2O = 2,3-di-(9Z)-octadecenoyl-sn-glycerol + (9Z)-octadecenoate + H(+)</text>
        <dbReference type="Rhea" id="RHEA:38391"/>
        <dbReference type="ChEBI" id="CHEBI:15377"/>
        <dbReference type="ChEBI" id="CHEBI:15378"/>
        <dbReference type="ChEBI" id="CHEBI:30823"/>
        <dbReference type="ChEBI" id="CHEBI:53753"/>
        <dbReference type="ChEBI" id="CHEBI:75824"/>
    </reaction>
    <physiologicalReaction direction="left-to-right" evidence="30">
        <dbReference type="Rhea" id="RHEA:38392"/>
    </physiologicalReaction>
</comment>
<evidence type="ECO:0000256" key="16">
    <source>
        <dbReference type="ARBA" id="ARBA00023098"/>
    </source>
</evidence>
<keyword evidence="15" id="KW-0442">Lipid degradation</keyword>
<evidence type="ECO:0000256" key="24">
    <source>
        <dbReference type="ARBA" id="ARBA00047699"/>
    </source>
</evidence>
<dbReference type="EC" id="3.1.1.5" evidence="7"/>
<evidence type="ECO:0000256" key="14">
    <source>
        <dbReference type="ARBA" id="ARBA00022850"/>
    </source>
</evidence>
<dbReference type="PANTHER" id="PTHR11610">
    <property type="entry name" value="LIPASE"/>
    <property type="match status" value="1"/>
</dbReference>
<evidence type="ECO:0000256" key="30">
    <source>
        <dbReference type="ARBA" id="ARBA00049452"/>
    </source>
</evidence>
<comment type="catalytic activity">
    <reaction evidence="1">
        <text>a 1,2-diacyl-sn-glycero-3-phosphocholine + H2O = a 2-acyl-sn-glycero-3-phosphocholine + a fatty acid + H(+)</text>
        <dbReference type="Rhea" id="RHEA:18689"/>
        <dbReference type="ChEBI" id="CHEBI:15377"/>
        <dbReference type="ChEBI" id="CHEBI:15378"/>
        <dbReference type="ChEBI" id="CHEBI:28868"/>
        <dbReference type="ChEBI" id="CHEBI:57643"/>
        <dbReference type="ChEBI" id="CHEBI:57875"/>
        <dbReference type="EC" id="3.1.1.32"/>
    </reaction>
</comment>
<comment type="catalytic activity">
    <reaction evidence="24">
        <text>1,3-di-(9Z-octadecenoyl)-glycerol + H2O = 3-(9Z-octadecenoyl)-sn-glycerol + (9Z)-octadecenoate + H(+)</text>
        <dbReference type="Rhea" id="RHEA:38651"/>
        <dbReference type="ChEBI" id="CHEBI:15377"/>
        <dbReference type="ChEBI" id="CHEBI:15378"/>
        <dbReference type="ChEBI" id="CHEBI:30823"/>
        <dbReference type="ChEBI" id="CHEBI:75735"/>
        <dbReference type="ChEBI" id="CHEBI:75938"/>
    </reaction>
    <physiologicalReaction direction="left-to-right" evidence="24">
        <dbReference type="Rhea" id="RHEA:38652"/>
    </physiologicalReaction>
</comment>